<feature type="signal peptide" evidence="1">
    <location>
        <begin position="1"/>
        <end position="17"/>
    </location>
</feature>
<protein>
    <submittedName>
        <fullName evidence="3">Procollagen-lysine,2-oxoglutarate 5-dioxygenase 2</fullName>
    </submittedName>
</protein>
<evidence type="ECO:0000313" key="3">
    <source>
        <dbReference type="EMBL" id="KAL3318484.1"/>
    </source>
</evidence>
<dbReference type="PANTHER" id="PTHR10730:SF45">
    <property type="entry name" value="PROCOLLAGEN-LYSINE,2-OXOGLUTARATE 5-DIOXYGENASE"/>
    <property type="match status" value="1"/>
</dbReference>
<organism evidence="3 4">
    <name type="scientific">Cichlidogyrus casuarinus</name>
    <dbReference type="NCBI Taxonomy" id="1844966"/>
    <lineage>
        <taxon>Eukaryota</taxon>
        <taxon>Metazoa</taxon>
        <taxon>Spiralia</taxon>
        <taxon>Lophotrochozoa</taxon>
        <taxon>Platyhelminthes</taxon>
        <taxon>Monogenea</taxon>
        <taxon>Monopisthocotylea</taxon>
        <taxon>Dactylogyridea</taxon>
        <taxon>Ancyrocephalidae</taxon>
        <taxon>Cichlidogyrus</taxon>
    </lineage>
</organism>
<dbReference type="AlphaFoldDB" id="A0ABD2QG44"/>
<comment type="caution">
    <text evidence="3">The sequence shown here is derived from an EMBL/GenBank/DDBJ whole genome shotgun (WGS) entry which is preliminary data.</text>
</comment>
<dbReference type="EMBL" id="JBJKFK010000239">
    <property type="protein sequence ID" value="KAL3318484.1"/>
    <property type="molecule type" value="Genomic_DNA"/>
</dbReference>
<name>A0ABD2QG44_9PLAT</name>
<accession>A0ABD2QG44</accession>
<feature type="domain" description="PLOD1-3-like GT" evidence="2">
    <location>
        <begin position="20"/>
        <end position="263"/>
    </location>
</feature>
<dbReference type="InterPro" id="IPR050757">
    <property type="entry name" value="Collagen_mod_GT25"/>
</dbReference>
<keyword evidence="4" id="KW-1185">Reference proteome</keyword>
<feature type="chain" id="PRO_5044896342" evidence="1">
    <location>
        <begin position="18"/>
        <end position="673"/>
    </location>
</feature>
<keyword evidence="1" id="KW-0732">Signal</keyword>
<evidence type="ECO:0000259" key="2">
    <source>
        <dbReference type="Pfam" id="PF25342"/>
    </source>
</evidence>
<evidence type="ECO:0000256" key="1">
    <source>
        <dbReference type="SAM" id="SignalP"/>
    </source>
</evidence>
<reference evidence="3 4" key="1">
    <citation type="submission" date="2024-11" db="EMBL/GenBank/DDBJ databases">
        <title>Adaptive evolution of stress response genes in parasites aligns with host niche diversity.</title>
        <authorList>
            <person name="Hahn C."/>
            <person name="Resl P."/>
        </authorList>
    </citation>
    <scope>NUCLEOTIDE SEQUENCE [LARGE SCALE GENOMIC DNA]</scope>
    <source>
        <strain evidence="3">EGGRZ-B1_66</strain>
        <tissue evidence="3">Body</tissue>
    </source>
</reference>
<dbReference type="Pfam" id="PF25342">
    <property type="entry name" value="GT_PLOD"/>
    <property type="match status" value="1"/>
</dbReference>
<sequence length="673" mass="77966">MLKIFLLICILLELVLAGRDRLLVVTVATERNDPLDRFERSLRAFGLNYKIFGIGETWKGGDLENGTGGGQKIRILKNTLRPFAANDSLIVLYTDAYDVVFNDDEDNILKKYKALGFKVLFGAEDFCWPDKNKADLYPEVSSNEKRFLNSGGFMGPVNDIVRILDQKDLLDTDDDQRYYTDIYLDKDLRKNLDIGLDNKAHIFMNLNGALDEISLYFEEDTGVYSNIQTKSTPSIYHANGPVKTIFNGMTNYLAKSWTPSSGCLHCKENLINLEGLSPSEYPKLQLSIFVSVPTPFLKRFFSRVLDLKYPRNRASIIVYSPFEIHIDETNEFLKKAREQGFFSVELMDISDVKHDLRARVEAMELCAEDSCDYVFMLDGGAHLTDPDIVLKLITSNRSIIGPKLSRRKKLWSNFWGALSKDGFYSRSDDYVEIVERVKKGIWNVPYLSDAYLVKGKFVKALSSTYQDLYKSDKFLPENSDIYASEAARKNNIFMWVDNREDFGYLINTETMSTTHLHNDLWQTFDNPMDWEETYIHPENKIWAADNKLMEDFEQPCPDVFWFPLMSEFFCKEFIEEMEHFGEWSSGSNKDSRLEGGYENVPTRDIHMRQVDWEAHWLHIMRTYVKPIQRKLFQGHEEEVNFGKYLNHCIQAMGEVELHREIQTGRATIIKATQ</sequence>
<evidence type="ECO:0000313" key="4">
    <source>
        <dbReference type="Proteomes" id="UP001626550"/>
    </source>
</evidence>
<dbReference type="PANTHER" id="PTHR10730">
    <property type="entry name" value="PROCOLLAGEN-LYSINE,2-OXOGLUTARATE 5-DIOXYGENASE/GLYCOSYLTRANSFERASE 25 FAMILY MEMBER"/>
    <property type="match status" value="1"/>
</dbReference>
<proteinExistence type="predicted"/>
<dbReference type="Proteomes" id="UP001626550">
    <property type="component" value="Unassembled WGS sequence"/>
</dbReference>
<dbReference type="InterPro" id="IPR057589">
    <property type="entry name" value="GT_PLOD"/>
</dbReference>
<gene>
    <name evidence="3" type="primary">PLOD2_1</name>
    <name evidence="3" type="ORF">Ciccas_002860</name>
</gene>